<evidence type="ECO:0000313" key="10">
    <source>
        <dbReference type="EMBL" id="OAD80179.1"/>
    </source>
</evidence>
<comment type="similarity">
    <text evidence="2">Belongs to the nucleoporin Nup133 family.</text>
</comment>
<dbReference type="GeneID" id="29001359"/>
<dbReference type="GO" id="GO:0031080">
    <property type="term" value="C:nuclear pore outer ring"/>
    <property type="evidence" value="ECO:0007669"/>
    <property type="project" value="TreeGrafter"/>
</dbReference>
<dbReference type="GO" id="GO:0016973">
    <property type="term" value="P:poly(A)+ mRNA export from nucleus"/>
    <property type="evidence" value="ECO:0007669"/>
    <property type="project" value="TreeGrafter"/>
</dbReference>
<dbReference type="RefSeq" id="XP_018298219.1">
    <property type="nucleotide sequence ID" value="XM_018440453.1"/>
</dbReference>
<dbReference type="EMBL" id="KV440972">
    <property type="protein sequence ID" value="OAD80179.1"/>
    <property type="molecule type" value="Genomic_DNA"/>
</dbReference>
<keyword evidence="4" id="KW-0509">mRNA transport</keyword>
<dbReference type="OrthoDB" id="103454at2759"/>
<dbReference type="Proteomes" id="UP000077315">
    <property type="component" value="Unassembled WGS sequence"/>
</dbReference>
<dbReference type="InterPro" id="IPR007187">
    <property type="entry name" value="Nucleoporin_Nup133/Nup155_C"/>
</dbReference>
<evidence type="ECO:0000259" key="8">
    <source>
        <dbReference type="Pfam" id="PF03177"/>
    </source>
</evidence>
<keyword evidence="5" id="KW-0653">Protein transport</keyword>
<evidence type="ECO:0000256" key="7">
    <source>
        <dbReference type="ARBA" id="ARBA00023242"/>
    </source>
</evidence>
<dbReference type="GO" id="GO:0000972">
    <property type="term" value="P:transcription-dependent tethering of RNA polymerase II gene DNA at nuclear periphery"/>
    <property type="evidence" value="ECO:0007669"/>
    <property type="project" value="TreeGrafter"/>
</dbReference>
<feature type="domain" description="Nucleoporin Nup133/Nup155-like C-terminal" evidence="8">
    <location>
        <begin position="833"/>
        <end position="969"/>
    </location>
</feature>
<organism evidence="10 11">
    <name type="scientific">Phycomyces blakesleeanus (strain ATCC 8743b / DSM 1359 / FGSC 10004 / NBRC 33097 / NRRL 1555)</name>
    <dbReference type="NCBI Taxonomy" id="763407"/>
    <lineage>
        <taxon>Eukaryota</taxon>
        <taxon>Fungi</taxon>
        <taxon>Fungi incertae sedis</taxon>
        <taxon>Mucoromycota</taxon>
        <taxon>Mucoromycotina</taxon>
        <taxon>Mucoromycetes</taxon>
        <taxon>Mucorales</taxon>
        <taxon>Phycomycetaceae</taxon>
        <taxon>Phycomyces</taxon>
    </lineage>
</organism>
<keyword evidence="3" id="KW-0813">Transport</keyword>
<evidence type="ECO:0000256" key="2">
    <source>
        <dbReference type="ARBA" id="ARBA00005569"/>
    </source>
</evidence>
<dbReference type="GO" id="GO:0017056">
    <property type="term" value="F:structural constituent of nuclear pore"/>
    <property type="evidence" value="ECO:0007669"/>
    <property type="project" value="InterPro"/>
</dbReference>
<dbReference type="STRING" id="763407.A0A167QS60"/>
<evidence type="ECO:0000256" key="6">
    <source>
        <dbReference type="ARBA" id="ARBA00023010"/>
    </source>
</evidence>
<dbReference type="PANTHER" id="PTHR13405:SF11">
    <property type="entry name" value="NUCLEAR PORE COMPLEX PROTEIN NUP133"/>
    <property type="match status" value="1"/>
</dbReference>
<dbReference type="SUPFAM" id="SSF117289">
    <property type="entry name" value="Nucleoporin domain"/>
    <property type="match status" value="1"/>
</dbReference>
<evidence type="ECO:0000256" key="4">
    <source>
        <dbReference type="ARBA" id="ARBA00022816"/>
    </source>
</evidence>
<dbReference type="GO" id="GO:0006606">
    <property type="term" value="P:protein import into nucleus"/>
    <property type="evidence" value="ECO:0007669"/>
    <property type="project" value="TreeGrafter"/>
</dbReference>
<evidence type="ECO:0000256" key="1">
    <source>
        <dbReference type="ARBA" id="ARBA00004259"/>
    </source>
</evidence>
<protein>
    <recommendedName>
        <fullName evidence="12">Nucleoporin Nup133/Nup155-like N-terminal domain-containing protein</fullName>
    </recommendedName>
</protein>
<evidence type="ECO:0000259" key="9">
    <source>
        <dbReference type="Pfam" id="PF08801"/>
    </source>
</evidence>
<dbReference type="InterPro" id="IPR037624">
    <property type="entry name" value="Nup133-like"/>
</dbReference>
<dbReference type="Pfam" id="PF08801">
    <property type="entry name" value="Nucleoporin_N"/>
    <property type="match status" value="1"/>
</dbReference>
<proteinExistence type="inferred from homology"/>
<evidence type="ECO:0000313" key="11">
    <source>
        <dbReference type="Proteomes" id="UP000077315"/>
    </source>
</evidence>
<dbReference type="InParanoid" id="A0A167QS60"/>
<dbReference type="InterPro" id="IPR015943">
    <property type="entry name" value="WD40/YVTN_repeat-like_dom_sf"/>
</dbReference>
<name>A0A167QS60_PHYB8</name>
<dbReference type="PANTHER" id="PTHR13405">
    <property type="entry name" value="NUCLEAR PORE COMPLEX PROTEIN NUP133"/>
    <property type="match status" value="1"/>
</dbReference>
<feature type="domain" description="Nucleoporin Nup133/Nup155-like N-terminal" evidence="9">
    <location>
        <begin position="138"/>
        <end position="423"/>
    </location>
</feature>
<dbReference type="VEuPathDB" id="FungiDB:PHYBLDRAFT_59215"/>
<dbReference type="Pfam" id="PF03177">
    <property type="entry name" value="Nucleoporin_C"/>
    <property type="match status" value="1"/>
</dbReference>
<dbReference type="InterPro" id="IPR014908">
    <property type="entry name" value="Nucleoporin_Nup133/Nup155_N"/>
</dbReference>
<evidence type="ECO:0000256" key="3">
    <source>
        <dbReference type="ARBA" id="ARBA00022448"/>
    </source>
</evidence>
<sequence>MNLTDESTETKFISPNHTNKMSQLKDIFDDYTLKDKLKLVQFPWNHPDVLQFDKTYIVLRQNAIPPLLLETINSCDRPEDVFAYASCNAHYAVMASKSLVSIYLKVDPKTYDEIILKPPPSCQSSPFVIMIPAHTDTSSAKLFVIDINGNASLWSNIKSAAPFSNPCCTHKMPLETQSHITSICLLSHNQIVVGTSSGRVILLAIQSNQSTVDFSIKSSHKGSAFSNILENWLPSAITRVRGTHGCKDNLPVLRLVKTESMNADTCFMTLNDGMLQKWAVSANGDPKLLFKLDVVPAVKQYISKNILKRPSDEDVKIHIIDMDRYNPGTSALLVSYHVPEMDNCTQFAVILLYISTISSLVEGYQLTEKEYKINHIVTLPYSTIMSSKKRKPTIRVSGTGPIAFVTFDDSVISICIDQHTIFESTIGLKPELGDMFLYTTVQDTNREKSDEDDASVATILTAMGKVLEFKVDHKAIKDKKSNEVFDNTKFLEKRLLQAAAFQDKANVWEKSHRIRNPLSFPISTRPMRGNIGKAALSATHSVFVGDCFFTGPKMNFTPFFSLRLQFIMNIADALKKEDLFSQIDRTTRKKLLAYTEASIVADEIWKQYTNQKKKSAHFFEYTAIIEKVFLGLSPSKHMLTLQDNERILADSLSKHCIFPTQFFEAFANIQESLYFTSPMKMQGFRIRANELILSIRHAYRKFETRLKDYNLPDVNKVWTLKWRKLLKSSFEKTYAFHSINQSYTDNFVDEKNTLNEHITLNLPVNMESDLGKQLCDLGQELLNLDISEEDSSAVDKTVHQIQGFVIETIFKTGYKQLAIEMAEKSKHFSALLEITQSEEGTEAEKLRETYLCRYGNEFVYSLCKWYCDHNQEGKILKLKPSYFQPITEFFQENKVPIAWIHYMRVCDYKNMFGALQEVLRTEHEPSKRKALLGYSRLAYMSANGEGPDSLPLNKLLESKEMKRITKELESIKEDETDLYSKFLKNKQIK</sequence>
<reference evidence="11" key="1">
    <citation type="submission" date="2015-06" db="EMBL/GenBank/DDBJ databases">
        <title>Expansion of signal transduction pathways in fungi by whole-genome duplication.</title>
        <authorList>
            <consortium name="DOE Joint Genome Institute"/>
            <person name="Corrochano L.M."/>
            <person name="Kuo A."/>
            <person name="Marcet-Houben M."/>
            <person name="Polaino S."/>
            <person name="Salamov A."/>
            <person name="Villalobos J.M."/>
            <person name="Alvarez M.I."/>
            <person name="Avalos J."/>
            <person name="Benito E.P."/>
            <person name="Benoit I."/>
            <person name="Burger G."/>
            <person name="Camino L.P."/>
            <person name="Canovas D."/>
            <person name="Cerda-Olmedo E."/>
            <person name="Cheng J.-F."/>
            <person name="Dominguez A."/>
            <person name="Elias M."/>
            <person name="Eslava A.P."/>
            <person name="Glaser F."/>
            <person name="Grimwood J."/>
            <person name="Gutierrez G."/>
            <person name="Heitman J."/>
            <person name="Henrissat B."/>
            <person name="Iturriaga E.A."/>
            <person name="Lang B.F."/>
            <person name="Lavin J.L."/>
            <person name="Lee S."/>
            <person name="Li W."/>
            <person name="Lindquist E."/>
            <person name="Lopez-Garcia S."/>
            <person name="Luque E.M."/>
            <person name="Marcos A.T."/>
            <person name="Martin J."/>
            <person name="McCluskey K."/>
            <person name="Medina H.R."/>
            <person name="Miralles-Duran A."/>
            <person name="Miyazaki A."/>
            <person name="Munoz-Torres E."/>
            <person name="Oguiza J.A."/>
            <person name="Ohm R."/>
            <person name="Olmedo M."/>
            <person name="Orejas M."/>
            <person name="Ortiz-Castellanos L."/>
            <person name="Pisabarro A.G."/>
            <person name="Rodriguez-Romero J."/>
            <person name="Ruiz-Herrera J."/>
            <person name="Ruiz-Vazquez R."/>
            <person name="Sanz C."/>
            <person name="Schackwitz W."/>
            <person name="Schmutz J."/>
            <person name="Shahriari M."/>
            <person name="Shelest E."/>
            <person name="Silva-Franco F."/>
            <person name="Soanes D."/>
            <person name="Syed K."/>
            <person name="Tagua V.G."/>
            <person name="Talbot N.J."/>
            <person name="Thon M."/>
            <person name="De vries R.P."/>
            <person name="Wiebenga A."/>
            <person name="Yadav J.S."/>
            <person name="Braun E.L."/>
            <person name="Baker S."/>
            <person name="Garre V."/>
            <person name="Horwitz B."/>
            <person name="Torres-Martinez S."/>
            <person name="Idnurm A."/>
            <person name="Herrera-Estrella A."/>
            <person name="Gabaldon T."/>
            <person name="Grigoriev I.V."/>
        </authorList>
    </citation>
    <scope>NUCLEOTIDE SEQUENCE [LARGE SCALE GENOMIC DNA]</scope>
    <source>
        <strain evidence="11">NRRL 1555(-)</strain>
    </source>
</reference>
<evidence type="ECO:0008006" key="12">
    <source>
        <dbReference type="Google" id="ProtNLM"/>
    </source>
</evidence>
<accession>A0A167QS60</accession>
<keyword evidence="7" id="KW-0539">Nucleus</keyword>
<keyword evidence="11" id="KW-1185">Reference proteome</keyword>
<gene>
    <name evidence="10" type="ORF">PHYBLDRAFT_59215</name>
</gene>
<keyword evidence="6" id="KW-0811">Translocation</keyword>
<comment type="subcellular location">
    <subcellularLocation>
        <location evidence="1">Nucleus envelope</location>
    </subcellularLocation>
</comment>
<dbReference type="AlphaFoldDB" id="A0A167QS60"/>
<dbReference type="Gene3D" id="2.130.10.10">
    <property type="entry name" value="YVTN repeat-like/Quinoprotein amine dehydrogenase"/>
    <property type="match status" value="1"/>
</dbReference>
<evidence type="ECO:0000256" key="5">
    <source>
        <dbReference type="ARBA" id="ARBA00022927"/>
    </source>
</evidence>